<dbReference type="AlphaFoldDB" id="A0AAE9JN78"/>
<feature type="chain" id="PRO_5041966573" evidence="1">
    <location>
        <begin position="16"/>
        <end position="146"/>
    </location>
</feature>
<organism evidence="2 3">
    <name type="scientific">Caenorhabditis briggsae</name>
    <dbReference type="NCBI Taxonomy" id="6238"/>
    <lineage>
        <taxon>Eukaryota</taxon>
        <taxon>Metazoa</taxon>
        <taxon>Ecdysozoa</taxon>
        <taxon>Nematoda</taxon>
        <taxon>Chromadorea</taxon>
        <taxon>Rhabditida</taxon>
        <taxon>Rhabditina</taxon>
        <taxon>Rhabditomorpha</taxon>
        <taxon>Rhabditoidea</taxon>
        <taxon>Rhabditidae</taxon>
        <taxon>Peloderinae</taxon>
        <taxon>Caenorhabditis</taxon>
    </lineage>
</organism>
<dbReference type="Pfam" id="PF05912">
    <property type="entry name" value="DUF870"/>
    <property type="match status" value="1"/>
</dbReference>
<reference evidence="2 3" key="1">
    <citation type="submission" date="2022-04" db="EMBL/GenBank/DDBJ databases">
        <title>Chromosome-level reference genomes for two strains of Caenorhabditis briggsae: an improved platform for comparative genomics.</title>
        <authorList>
            <person name="Stevens L."/>
            <person name="Andersen E."/>
        </authorList>
    </citation>
    <scope>NUCLEOTIDE SEQUENCE [LARGE SCALE GENOMIC DNA]</scope>
    <source>
        <strain evidence="2">VX34</strain>
        <tissue evidence="2">Whole-organism</tissue>
    </source>
</reference>
<proteinExistence type="predicted"/>
<evidence type="ECO:0000313" key="2">
    <source>
        <dbReference type="EMBL" id="UMM37208.1"/>
    </source>
</evidence>
<evidence type="ECO:0000256" key="1">
    <source>
        <dbReference type="SAM" id="SignalP"/>
    </source>
</evidence>
<dbReference type="InterPro" id="IPR008588">
    <property type="entry name" value="DUF870_CAE_spp"/>
</dbReference>
<accession>A0AAE9JN78</accession>
<evidence type="ECO:0000313" key="3">
    <source>
        <dbReference type="Proteomes" id="UP000829354"/>
    </source>
</evidence>
<feature type="signal peptide" evidence="1">
    <location>
        <begin position="1"/>
        <end position="15"/>
    </location>
</feature>
<gene>
    <name evidence="2" type="ORF">L5515_009053</name>
</gene>
<dbReference type="EMBL" id="CP092624">
    <property type="protein sequence ID" value="UMM37208.1"/>
    <property type="molecule type" value="Genomic_DNA"/>
</dbReference>
<keyword evidence="3" id="KW-1185">Reference proteome</keyword>
<keyword evidence="1" id="KW-0732">Signal</keyword>
<name>A0AAE9JN78_CAEBR</name>
<sequence>MRVFLFLIFVIPTSSFIWGSTTTTLHFDITIVCRDRVTNAPVKNWCYTMKIFDSGASAEIFEGSFKERCLDDFYTHYEFERNHTYYLALFLFTNYVLESEIEHNCTTDGRRLIRKRKYSKVPGVEKRFDLPLSIDLFEDGTEVITH</sequence>
<dbReference type="Proteomes" id="UP000829354">
    <property type="component" value="Chromosome V"/>
</dbReference>
<protein>
    <submittedName>
        <fullName evidence="2">Uncharacterized protein</fullName>
    </submittedName>
</protein>